<dbReference type="WBParaSite" id="maker-unitig_34335-snap-gene-0.2-mRNA-1">
    <property type="protein sequence ID" value="maker-unitig_34335-snap-gene-0.2-mRNA-1"/>
    <property type="gene ID" value="maker-unitig_34335-snap-gene-0.2"/>
</dbReference>
<evidence type="ECO:0000313" key="1">
    <source>
        <dbReference type="Proteomes" id="UP000095280"/>
    </source>
</evidence>
<reference evidence="2" key="1">
    <citation type="submission" date="2016-11" db="UniProtKB">
        <authorList>
            <consortium name="WormBaseParasite"/>
        </authorList>
    </citation>
    <scope>IDENTIFICATION</scope>
</reference>
<sequence length="574" mass="61614">KHIRATVLLLSSVNFGPDFTRHRSPYQAGKSAAAARFLSPAASQWACGALQSRGSGVAAQGCGGPLNCLPSQASETASGIDAMGKSLGEGLAAQRGQRTYFLYIPWSGALGWRMRMQKKHVPWRRRSSGRNREQAAQEFSYRCAPSVCSGSIQPACPQLPRPSERACVRTAQRMSSGGLYNTAWGIRSHLSLWPLFAPCCSFCSYQSAASSSSSATPPLARVIAESLAPPQQPPPRPPTPLSCQFLSPESRRVSKDLLPSRLRHSLQRGLRRIRSAQTCRLMLLLKLGDSCVRRPSDQSVTHVSPGQPCSDSNSLAAAPRRRVAAASAQYAEQLRQMMFGLGDLPEPCGGSLDLVRIFSPAASPLGCAAAVAAHERGTARMRRRCQRRTWCGPPLQQAGAERTASATDRPAGRERAACRLENGGDGLRRPLRSTDLSWLSAGRGADLRPQPQRLPPFLESWPLPEAGGRPGAAAGGAAAALQRLNRARRASAPQTTHPPLLPCRSRRGPPAARICALPQLAGPGRHSLSSPRLPAAQFLAHQAVPELLDTVKLRAAETWPSEALLLEARSALRC</sequence>
<accession>A0A1I8FGU6</accession>
<organism evidence="1 2">
    <name type="scientific">Macrostomum lignano</name>
    <dbReference type="NCBI Taxonomy" id="282301"/>
    <lineage>
        <taxon>Eukaryota</taxon>
        <taxon>Metazoa</taxon>
        <taxon>Spiralia</taxon>
        <taxon>Lophotrochozoa</taxon>
        <taxon>Platyhelminthes</taxon>
        <taxon>Rhabditophora</taxon>
        <taxon>Macrostomorpha</taxon>
        <taxon>Macrostomida</taxon>
        <taxon>Macrostomidae</taxon>
        <taxon>Macrostomum</taxon>
    </lineage>
</organism>
<proteinExistence type="predicted"/>
<dbReference type="Proteomes" id="UP000095280">
    <property type="component" value="Unplaced"/>
</dbReference>
<keyword evidence="1" id="KW-1185">Reference proteome</keyword>
<protein>
    <submittedName>
        <fullName evidence="2">Protein kinase domain-containing protein</fullName>
    </submittedName>
</protein>
<dbReference type="AlphaFoldDB" id="A0A1I8FGU6"/>
<name>A0A1I8FGU6_9PLAT</name>
<evidence type="ECO:0000313" key="2">
    <source>
        <dbReference type="WBParaSite" id="maker-unitig_34335-snap-gene-0.2-mRNA-1"/>
    </source>
</evidence>